<feature type="compositionally biased region" description="Basic and acidic residues" evidence="1">
    <location>
        <begin position="64"/>
        <end position="77"/>
    </location>
</feature>
<feature type="compositionally biased region" description="Basic residues" evidence="1">
    <location>
        <begin position="7"/>
        <end position="20"/>
    </location>
</feature>
<gene>
    <name evidence="2" type="ORF">RUM43_004920</name>
</gene>
<feature type="region of interest" description="Disordered" evidence="1">
    <location>
        <begin position="1"/>
        <end position="20"/>
    </location>
</feature>
<evidence type="ECO:0000313" key="2">
    <source>
        <dbReference type="EMBL" id="KAK6643415.1"/>
    </source>
</evidence>
<evidence type="ECO:0000313" key="3">
    <source>
        <dbReference type="Proteomes" id="UP001372834"/>
    </source>
</evidence>
<feature type="region of interest" description="Disordered" evidence="1">
    <location>
        <begin position="36"/>
        <end position="77"/>
    </location>
</feature>
<dbReference type="Proteomes" id="UP001372834">
    <property type="component" value="Unassembled WGS sequence"/>
</dbReference>
<dbReference type="AlphaFoldDB" id="A0AAN8SEE8"/>
<comment type="caution">
    <text evidence="2">The sequence shown here is derived from an EMBL/GenBank/DDBJ whole genome shotgun (WGS) entry which is preliminary data.</text>
</comment>
<evidence type="ECO:0000256" key="1">
    <source>
        <dbReference type="SAM" id="MobiDB-lite"/>
    </source>
</evidence>
<organism evidence="2 3">
    <name type="scientific">Polyplax serrata</name>
    <name type="common">Common mouse louse</name>
    <dbReference type="NCBI Taxonomy" id="468196"/>
    <lineage>
        <taxon>Eukaryota</taxon>
        <taxon>Metazoa</taxon>
        <taxon>Ecdysozoa</taxon>
        <taxon>Arthropoda</taxon>
        <taxon>Hexapoda</taxon>
        <taxon>Insecta</taxon>
        <taxon>Pterygota</taxon>
        <taxon>Neoptera</taxon>
        <taxon>Paraneoptera</taxon>
        <taxon>Psocodea</taxon>
        <taxon>Troctomorpha</taxon>
        <taxon>Phthiraptera</taxon>
        <taxon>Anoplura</taxon>
        <taxon>Polyplacidae</taxon>
        <taxon>Polyplax</taxon>
    </lineage>
</organism>
<dbReference type="EMBL" id="JAWJWE010000002">
    <property type="protein sequence ID" value="KAK6643415.1"/>
    <property type="molecule type" value="Genomic_DNA"/>
</dbReference>
<name>A0AAN8SEE8_POLSC</name>
<sequence>MVTFDKGKKKKRKKKSQKCRRLGIVGFKSPHKRISKGSLRIIGEMGENGTREGVRLQKVPGEGSKGRRTQEEDTGEKRLLENPRVTFTFQTFKQFSLRGKHDEEENKRLEKIDVQIEAMCVLKDHTLCVGSSCLLYKCRKQNHLGWYGTEGDLLLRRRHTGRHLKEKEEN</sequence>
<reference evidence="2 3" key="1">
    <citation type="submission" date="2023-10" db="EMBL/GenBank/DDBJ databases">
        <title>Genomes of two closely related lineages of the louse Polyplax serrata with different host specificities.</title>
        <authorList>
            <person name="Martinu J."/>
            <person name="Tarabai H."/>
            <person name="Stefka J."/>
            <person name="Hypsa V."/>
        </authorList>
    </citation>
    <scope>NUCLEOTIDE SEQUENCE [LARGE SCALE GENOMIC DNA]</scope>
    <source>
        <strain evidence="2">HR10_N</strain>
    </source>
</reference>
<protein>
    <submittedName>
        <fullName evidence="2">Uncharacterized protein</fullName>
    </submittedName>
</protein>
<proteinExistence type="predicted"/>
<accession>A0AAN8SEE8</accession>